<feature type="domain" description="BRO1" evidence="3">
    <location>
        <begin position="118"/>
        <end position="547"/>
    </location>
</feature>
<feature type="domain" description="PDZ" evidence="2">
    <location>
        <begin position="704"/>
        <end position="768"/>
    </location>
</feature>
<evidence type="ECO:0000259" key="2">
    <source>
        <dbReference type="PROSITE" id="PS50106"/>
    </source>
</evidence>
<organism evidence="4">
    <name type="scientific">Mesocestoides corti</name>
    <name type="common">Flatworm</name>
    <dbReference type="NCBI Taxonomy" id="53468"/>
    <lineage>
        <taxon>Eukaryota</taxon>
        <taxon>Metazoa</taxon>
        <taxon>Spiralia</taxon>
        <taxon>Lophotrochozoa</taxon>
        <taxon>Platyhelminthes</taxon>
        <taxon>Cestoda</taxon>
        <taxon>Eucestoda</taxon>
        <taxon>Cyclophyllidea</taxon>
        <taxon>Mesocestoididae</taxon>
        <taxon>Mesocestoides</taxon>
    </lineage>
</organism>
<protein>
    <submittedName>
        <fullName evidence="4">BRO1 domain-containing protein</fullName>
    </submittedName>
</protein>
<dbReference type="PROSITE" id="PS51180">
    <property type="entry name" value="BRO1"/>
    <property type="match status" value="1"/>
</dbReference>
<feature type="compositionally biased region" description="Polar residues" evidence="1">
    <location>
        <begin position="615"/>
        <end position="637"/>
    </location>
</feature>
<dbReference type="AlphaFoldDB" id="A0A5K3F5I4"/>
<dbReference type="InterPro" id="IPR036034">
    <property type="entry name" value="PDZ_sf"/>
</dbReference>
<evidence type="ECO:0000256" key="1">
    <source>
        <dbReference type="SAM" id="MobiDB-lite"/>
    </source>
</evidence>
<name>A0A5K3F5I4_MESCO</name>
<dbReference type="Gene3D" id="2.30.42.10">
    <property type="match status" value="1"/>
</dbReference>
<dbReference type="Pfam" id="PF00595">
    <property type="entry name" value="PDZ"/>
    <property type="match status" value="1"/>
</dbReference>
<dbReference type="Pfam" id="PF03097">
    <property type="entry name" value="BRO1"/>
    <property type="match status" value="1"/>
</dbReference>
<evidence type="ECO:0000313" key="4">
    <source>
        <dbReference type="WBParaSite" id="MCU_005655-RA"/>
    </source>
</evidence>
<dbReference type="PANTHER" id="PTHR23031">
    <property type="entry name" value="RHOPHILIN"/>
    <property type="match status" value="1"/>
</dbReference>
<dbReference type="Gene3D" id="1.25.40.280">
    <property type="entry name" value="alix/aip1 like domains"/>
    <property type="match status" value="1"/>
</dbReference>
<dbReference type="SMART" id="SM01041">
    <property type="entry name" value="BRO1"/>
    <property type="match status" value="1"/>
</dbReference>
<dbReference type="PROSITE" id="PS50106">
    <property type="entry name" value="PDZ"/>
    <property type="match status" value="1"/>
</dbReference>
<accession>A0A5K3F5I4</accession>
<dbReference type="InterPro" id="IPR047138">
    <property type="entry name" value="RHPN1_2"/>
</dbReference>
<reference evidence="4" key="1">
    <citation type="submission" date="2019-11" db="UniProtKB">
        <authorList>
            <consortium name="WormBaseParasite"/>
        </authorList>
    </citation>
    <scope>IDENTIFICATION</scope>
</reference>
<sequence length="887" mass="98953">MPDEDGNVDIFQSTASDDCPTIALRKRSEDSRYVTKRTELHHKKSEIIPDINKALRIKRGAENLLHANERAKISNKENKMKIEDVLDVESAALGTLKDKMDYLNSNFSTYQNLKSRLPMIPIGLKDTDPVDFKEVLSPFISSHYHQDPSKFSKALEQLTLYREAVSEPRRSLSGLRDFRKYYDLLNTIERRFFDVSVHHGFRFSWSDAFTGERHSQRSPAFEKGALIFNYAALCSQIATASSEASVEALTEQVQMFMQARANLQVLRESFAHAPSRDMSSDVLDFLIRVMQAQTQEALFMKQLLESQDDSDFIHLEKYIGGASFLSEIFGKLASPPASGSGSSDWTQVERVIPSSWISLLELKSQYYQAQINYKLATTLLCLAICGKPKADGPFEVGPLPPEGLFNDDEFLENEVSRHLSDLFSVLKPNVQLHKLAVRERRRGHLHRRRNRLSMYATGADGLPRSQSRMKRTLSSLSFGGFGRNKSHGFDDASSFSGRFSSLSLRSGYSSASAPASSMSNLAGIEGDAVEPPTTRKDAHLLGQVCLAEAIMWARQALQTIEGSTDLNHETDFKAFVNNDVLTWSEEYARVTKANGQSSNMPPVAKPRRRWLSRSKSFNHSTAGDSASVISTATAGSKKSSRAEEKGVNPWIAPTFHPSEIQLPKDTSPVLKTGKNMLEESKDPFRLLGPLKFFNARKCWSEAYTVQLVRNEEVAYGFSIQGTGPVEILGVDPDTPASDNGLRTSDLIVSINGMDARFMTHNEAVAAIRFGAEGYDRALAAQRATEGQGSFPQEVDVVQLTLVRPVNQPVVARKPSTYLVTPEISDVLPSPTALKRSSSGQSRPVRKISSNLFQPEEWFFGLSTKLRKHNSSLTHRDVFAKYRNSPYT</sequence>
<proteinExistence type="predicted"/>
<evidence type="ECO:0000259" key="3">
    <source>
        <dbReference type="PROSITE" id="PS51180"/>
    </source>
</evidence>
<dbReference type="InterPro" id="IPR038499">
    <property type="entry name" value="BRO1_sf"/>
</dbReference>
<dbReference type="SUPFAM" id="SSF50156">
    <property type="entry name" value="PDZ domain-like"/>
    <property type="match status" value="1"/>
</dbReference>
<dbReference type="Gene3D" id="1.10.287.160">
    <property type="entry name" value="HR1 repeat"/>
    <property type="match status" value="1"/>
</dbReference>
<dbReference type="WBParaSite" id="MCU_005655-RA">
    <property type="protein sequence ID" value="MCU_005655-RA"/>
    <property type="gene ID" value="MCU_005655"/>
</dbReference>
<dbReference type="GO" id="GO:0051497">
    <property type="term" value="P:negative regulation of stress fiber assembly"/>
    <property type="evidence" value="ECO:0007669"/>
    <property type="project" value="TreeGrafter"/>
</dbReference>
<dbReference type="PANTHER" id="PTHR23031:SF15">
    <property type="entry name" value="LD12055P"/>
    <property type="match status" value="1"/>
</dbReference>
<dbReference type="InterPro" id="IPR004328">
    <property type="entry name" value="BRO1_dom"/>
</dbReference>
<feature type="region of interest" description="Disordered" evidence="1">
    <location>
        <begin position="615"/>
        <end position="646"/>
    </location>
</feature>
<dbReference type="SMART" id="SM00228">
    <property type="entry name" value="PDZ"/>
    <property type="match status" value="1"/>
</dbReference>
<dbReference type="InterPro" id="IPR001478">
    <property type="entry name" value="PDZ"/>
</dbReference>